<evidence type="ECO:0000313" key="2">
    <source>
        <dbReference type="Proteomes" id="UP000218231"/>
    </source>
</evidence>
<accession>A0A2A2K0R9</accession>
<dbReference type="Proteomes" id="UP000218231">
    <property type="component" value="Unassembled WGS sequence"/>
</dbReference>
<reference evidence="1 2" key="1">
    <citation type="journal article" date="2017" name="Curr. Biol.">
        <title>Genome architecture and evolution of a unichromosomal asexual nematode.</title>
        <authorList>
            <person name="Fradin H."/>
            <person name="Zegar C."/>
            <person name="Gutwein M."/>
            <person name="Lucas J."/>
            <person name="Kovtun M."/>
            <person name="Corcoran D."/>
            <person name="Baugh L.R."/>
            <person name="Kiontke K."/>
            <person name="Gunsalus K."/>
            <person name="Fitch D.H."/>
            <person name="Piano F."/>
        </authorList>
    </citation>
    <scope>NUCLEOTIDE SEQUENCE [LARGE SCALE GENOMIC DNA]</scope>
    <source>
        <strain evidence="1">PF1309</strain>
    </source>
</reference>
<protein>
    <submittedName>
        <fullName evidence="1">Uncharacterized protein</fullName>
    </submittedName>
</protein>
<name>A0A2A2K0R9_9BILA</name>
<evidence type="ECO:0000313" key="1">
    <source>
        <dbReference type="EMBL" id="PAV67490.1"/>
    </source>
</evidence>
<gene>
    <name evidence="1" type="ORF">WR25_22252</name>
</gene>
<comment type="caution">
    <text evidence="1">The sequence shown here is derived from an EMBL/GenBank/DDBJ whole genome shotgun (WGS) entry which is preliminary data.</text>
</comment>
<proteinExistence type="predicted"/>
<keyword evidence="2" id="KW-1185">Reference proteome</keyword>
<sequence>MRGIGERSEREARVVGLAVEQRLDAVGEGQRLVLRHEHMRLCQRSLRVRGWHVVCHAEAGIIEHEGISVVVVELVRFQQPRARLFPHGRVLGVRGAGAAEVDLRLVDQSLRRFRIECERPIRRRLGNVVAPRIQRHFRKPALDHGIVGIFRRDRRGFGEDWLRRFAIDAPIGPHAERDHRLFARP</sequence>
<dbReference type="EMBL" id="LIAE01009915">
    <property type="protein sequence ID" value="PAV67490.1"/>
    <property type="molecule type" value="Genomic_DNA"/>
</dbReference>
<dbReference type="AlphaFoldDB" id="A0A2A2K0R9"/>
<organism evidence="1 2">
    <name type="scientific">Diploscapter pachys</name>
    <dbReference type="NCBI Taxonomy" id="2018661"/>
    <lineage>
        <taxon>Eukaryota</taxon>
        <taxon>Metazoa</taxon>
        <taxon>Ecdysozoa</taxon>
        <taxon>Nematoda</taxon>
        <taxon>Chromadorea</taxon>
        <taxon>Rhabditida</taxon>
        <taxon>Rhabditina</taxon>
        <taxon>Rhabditomorpha</taxon>
        <taxon>Rhabditoidea</taxon>
        <taxon>Rhabditidae</taxon>
        <taxon>Diploscapter</taxon>
    </lineage>
</organism>